<feature type="binding site" evidence="6">
    <location>
        <position position="64"/>
    </location>
    <ligand>
        <name>substrate</name>
    </ligand>
</feature>
<dbReference type="EMBL" id="CP003382">
    <property type="protein sequence ID" value="AFZ69140.1"/>
    <property type="molecule type" value="Genomic_DNA"/>
</dbReference>
<dbReference type="AlphaFoldDB" id="L0A7X5"/>
<evidence type="ECO:0000256" key="3">
    <source>
        <dbReference type="ARBA" id="ARBA00022741"/>
    </source>
</evidence>
<feature type="binding site" evidence="6">
    <location>
        <position position="351"/>
    </location>
    <ligand>
        <name>Mg(2+)</name>
        <dbReference type="ChEBI" id="CHEBI:18420"/>
    </ligand>
</feature>
<feature type="binding site" evidence="6">
    <location>
        <position position="14"/>
    </location>
    <ligand>
        <name>ATP</name>
        <dbReference type="ChEBI" id="CHEBI:30616"/>
    </ligand>
</feature>
<evidence type="ECO:0000256" key="1">
    <source>
        <dbReference type="ARBA" id="ARBA00008748"/>
    </source>
</evidence>
<evidence type="ECO:0000256" key="7">
    <source>
        <dbReference type="RuleBase" id="RU003835"/>
    </source>
</evidence>
<evidence type="ECO:0000256" key="2">
    <source>
        <dbReference type="ARBA" id="ARBA00022679"/>
    </source>
</evidence>
<comment type="cofactor">
    <cofactor evidence="6">
        <name>Mg(2+)</name>
        <dbReference type="ChEBI" id="CHEBI:18420"/>
    </cofactor>
    <cofactor evidence="6">
        <name>Mn(2+)</name>
        <dbReference type="ChEBI" id="CHEBI:29035"/>
    </cofactor>
    <text evidence="6">Mg(2+). Can also accept Mn(2+).</text>
</comment>
<dbReference type="GO" id="GO:0000287">
    <property type="term" value="F:magnesium ion binding"/>
    <property type="evidence" value="ECO:0007669"/>
    <property type="project" value="UniProtKB-UniRule"/>
</dbReference>
<feature type="binding site" evidence="6">
    <location>
        <begin position="302"/>
        <end position="306"/>
    </location>
    <ligand>
        <name>ATP</name>
        <dbReference type="ChEBI" id="CHEBI:30616"/>
    </ligand>
</feature>
<evidence type="ECO:0000256" key="6">
    <source>
        <dbReference type="HAMAP-Rule" id="MF_00020"/>
    </source>
</evidence>
<comment type="pathway">
    <text evidence="6">Metabolic intermediate biosynthesis; acetyl-CoA biosynthesis; acetyl-CoA from acetate: step 1/2.</text>
</comment>
<keyword evidence="5 6" id="KW-0067">ATP-binding</keyword>
<dbReference type="GO" id="GO:0005737">
    <property type="term" value="C:cytoplasm"/>
    <property type="evidence" value="ECO:0007669"/>
    <property type="project" value="UniProtKB-SubCell"/>
</dbReference>
<dbReference type="Pfam" id="PF00871">
    <property type="entry name" value="Acetate_kinase"/>
    <property type="match status" value="1"/>
</dbReference>
<dbReference type="EC" id="2.7.2.1" evidence="6"/>
<sequence>MSVLVLNAGSSSLKYKLLGADDLRVLHKGLVERIGEADVPDHRAALKRVVSELPVGDIKVIGHRVVHGGERFRAPTRLDAAELRVLEAMTPLAPLHNPPALAGIRAALEMLPGIPNVGVFDTAFHATLPREAYLYALPYALYEEHGVRRYGFHGTSHAYVTREAARHLQRPLSELRLVSLHLGNGASACAVRGGLSIDTSMGFTPLEGLVMGTRSGDLDPAVALWLAEREGAARASAILNRESGLLGLSGLSNDLRDLHRARQEAHERAELALQVMVYRLRQQVGAYVAVLGGIDALIFTGGVGENDAWTRSEVIRGLEAFGFQLDEDANQRGDTQVTLTPPHALVIPTDEEGEIARQTVACLAASI</sequence>
<dbReference type="NCBIfam" id="TIGR00016">
    <property type="entry name" value="ackA"/>
    <property type="match status" value="1"/>
</dbReference>
<feature type="site" description="Transition state stabilizer" evidence="6">
    <location>
        <position position="214"/>
    </location>
</feature>
<dbReference type="eggNOG" id="COG0282">
    <property type="taxonomic scope" value="Bacteria"/>
</dbReference>
<dbReference type="InterPro" id="IPR043129">
    <property type="entry name" value="ATPase_NBD"/>
</dbReference>
<accession>L0A7X5</accession>
<gene>
    <name evidence="6" type="primary">ackA</name>
    <name evidence="8" type="ordered locus">Deipe_3714</name>
</gene>
<feature type="binding site" evidence="6">
    <location>
        <position position="7"/>
    </location>
    <ligand>
        <name>Mg(2+)</name>
        <dbReference type="ChEBI" id="CHEBI:18420"/>
    </ligand>
</feature>
<organism evidence="8 9">
    <name type="scientific">Deinococcus peraridilitoris (strain DSM 19664 / LMG 22246 / CIP 109416 / KR-200)</name>
    <dbReference type="NCBI Taxonomy" id="937777"/>
    <lineage>
        <taxon>Bacteria</taxon>
        <taxon>Thermotogati</taxon>
        <taxon>Deinococcota</taxon>
        <taxon>Deinococci</taxon>
        <taxon>Deinococcales</taxon>
        <taxon>Deinococcaceae</taxon>
        <taxon>Deinococcus</taxon>
    </lineage>
</organism>
<dbReference type="PANTHER" id="PTHR21060:SF15">
    <property type="entry name" value="ACETATE KINASE-RELATED"/>
    <property type="match status" value="1"/>
</dbReference>
<comment type="function">
    <text evidence="6">Catalyzes the formation of acetyl phosphate from acetate and ATP. Can also catalyze the reverse reaction.</text>
</comment>
<feature type="binding site" evidence="6">
    <location>
        <begin position="181"/>
        <end position="185"/>
    </location>
    <ligand>
        <name>ATP</name>
        <dbReference type="ChEBI" id="CHEBI:30616"/>
    </ligand>
</feature>
<dbReference type="CDD" id="cd24010">
    <property type="entry name" value="ASKHA_NBD_AcK_PK"/>
    <property type="match status" value="1"/>
</dbReference>
<evidence type="ECO:0000313" key="8">
    <source>
        <dbReference type="EMBL" id="AFZ69140.1"/>
    </source>
</evidence>
<comment type="subcellular location">
    <subcellularLocation>
        <location evidence="6">Cytoplasm</location>
    </subcellularLocation>
</comment>
<keyword evidence="4 6" id="KW-0418">Kinase</keyword>
<name>L0A7X5_DEIPD</name>
<evidence type="ECO:0000256" key="4">
    <source>
        <dbReference type="ARBA" id="ARBA00022777"/>
    </source>
</evidence>
<keyword evidence="6" id="KW-0479">Metal-binding</keyword>
<proteinExistence type="inferred from homology"/>
<dbReference type="Proteomes" id="UP000010467">
    <property type="component" value="Chromosome"/>
</dbReference>
<dbReference type="InterPro" id="IPR004372">
    <property type="entry name" value="Ac/propionate_kinase"/>
</dbReference>
<dbReference type="GO" id="GO:0005524">
    <property type="term" value="F:ATP binding"/>
    <property type="evidence" value="ECO:0007669"/>
    <property type="project" value="UniProtKB-KW"/>
</dbReference>
<dbReference type="Gene3D" id="3.30.420.40">
    <property type="match status" value="2"/>
</dbReference>
<reference evidence="9" key="1">
    <citation type="submission" date="2012-03" db="EMBL/GenBank/DDBJ databases">
        <title>Complete sequence of chromosome of Deinococcus peraridilitoris DSM 19664.</title>
        <authorList>
            <person name="Lucas S."/>
            <person name="Copeland A."/>
            <person name="Lapidus A."/>
            <person name="Glavina del Rio T."/>
            <person name="Dalin E."/>
            <person name="Tice H."/>
            <person name="Bruce D."/>
            <person name="Goodwin L."/>
            <person name="Pitluck S."/>
            <person name="Peters L."/>
            <person name="Mikhailova N."/>
            <person name="Lu M."/>
            <person name="Kyrpides N."/>
            <person name="Mavromatis K."/>
            <person name="Ivanova N."/>
            <person name="Brettin T."/>
            <person name="Detter J.C."/>
            <person name="Han C."/>
            <person name="Larimer F."/>
            <person name="Land M."/>
            <person name="Hauser L."/>
            <person name="Markowitz V."/>
            <person name="Cheng J.-F."/>
            <person name="Hugenholtz P."/>
            <person name="Woyke T."/>
            <person name="Wu D."/>
            <person name="Pukall R."/>
            <person name="Steenblock K."/>
            <person name="Brambilla E."/>
            <person name="Klenk H.-P."/>
            <person name="Eisen J.A."/>
        </authorList>
    </citation>
    <scope>NUCLEOTIDE SEQUENCE [LARGE SCALE GENOMIC DNA]</scope>
    <source>
        <strain evidence="9">DSM 19664 / LMG 22246 / CIP 109416 / KR-200</strain>
    </source>
</reference>
<dbReference type="InterPro" id="IPR023865">
    <property type="entry name" value="Aliphatic_acid_kinase_CS"/>
</dbReference>
<dbReference type="GO" id="GO:0008776">
    <property type="term" value="F:acetate kinase activity"/>
    <property type="evidence" value="ECO:0007669"/>
    <property type="project" value="UniProtKB-UniRule"/>
</dbReference>
<evidence type="ECO:0000256" key="5">
    <source>
        <dbReference type="ARBA" id="ARBA00022840"/>
    </source>
</evidence>
<dbReference type="SUPFAM" id="SSF53067">
    <property type="entry name" value="Actin-like ATPase domain"/>
    <property type="match status" value="2"/>
</dbReference>
<dbReference type="PANTHER" id="PTHR21060">
    <property type="entry name" value="ACETATE KINASE"/>
    <property type="match status" value="1"/>
</dbReference>
<keyword evidence="9" id="KW-1185">Reference proteome</keyword>
<feature type="binding site" evidence="6">
    <location>
        <begin position="254"/>
        <end position="256"/>
    </location>
    <ligand>
        <name>ATP</name>
        <dbReference type="ChEBI" id="CHEBI:30616"/>
    </ligand>
</feature>
<evidence type="ECO:0000313" key="9">
    <source>
        <dbReference type="Proteomes" id="UP000010467"/>
    </source>
</evidence>
<dbReference type="InterPro" id="IPR000890">
    <property type="entry name" value="Aliphatic_acid_kin_short-chain"/>
</dbReference>
<dbReference type="PRINTS" id="PR00471">
    <property type="entry name" value="ACETATEKNASE"/>
</dbReference>
<comment type="subunit">
    <text evidence="6">Homodimer.</text>
</comment>
<dbReference type="HOGENOM" id="CLU_020352_0_1_0"/>
<dbReference type="PIRSF" id="PIRSF000722">
    <property type="entry name" value="Acetate_prop_kin"/>
    <property type="match status" value="1"/>
</dbReference>
<dbReference type="RefSeq" id="WP_015237436.1">
    <property type="nucleotide sequence ID" value="NC_019793.1"/>
</dbReference>
<dbReference type="KEGG" id="dpd:Deipe_3714"/>
<keyword evidence="6" id="KW-0963">Cytoplasm</keyword>
<dbReference type="GO" id="GO:0006085">
    <property type="term" value="P:acetyl-CoA biosynthetic process"/>
    <property type="evidence" value="ECO:0007669"/>
    <property type="project" value="UniProtKB-UniRule"/>
</dbReference>
<keyword evidence="2 6" id="KW-0808">Transferase</keyword>
<dbReference type="PATRIC" id="fig|937777.3.peg.3724"/>
<dbReference type="PROSITE" id="PS01075">
    <property type="entry name" value="ACETATE_KINASE_1"/>
    <property type="match status" value="1"/>
</dbReference>
<comment type="similarity">
    <text evidence="1 6 7">Belongs to the acetokinase family.</text>
</comment>
<dbReference type="UniPathway" id="UPA00340">
    <property type="reaction ID" value="UER00458"/>
</dbReference>
<feature type="active site" description="Proton donor/acceptor" evidence="6">
    <location>
        <position position="121"/>
    </location>
</feature>
<keyword evidence="6" id="KW-0460">Magnesium</keyword>
<comment type="catalytic activity">
    <reaction evidence="6">
        <text>acetate + ATP = acetyl phosphate + ADP</text>
        <dbReference type="Rhea" id="RHEA:11352"/>
        <dbReference type="ChEBI" id="CHEBI:22191"/>
        <dbReference type="ChEBI" id="CHEBI:30089"/>
        <dbReference type="ChEBI" id="CHEBI:30616"/>
        <dbReference type="ChEBI" id="CHEBI:456216"/>
        <dbReference type="EC" id="2.7.2.1"/>
    </reaction>
</comment>
<protein>
    <recommendedName>
        <fullName evidence="6">Acetate kinase</fullName>
        <ecNumber evidence="6">2.7.2.1</ecNumber>
    </recommendedName>
    <alternativeName>
        <fullName evidence="6">Acetokinase</fullName>
    </alternativeName>
</protein>
<feature type="site" description="Transition state stabilizer" evidence="6">
    <location>
        <position position="153"/>
    </location>
</feature>
<dbReference type="STRING" id="937777.Deipe_3714"/>
<keyword evidence="3 6" id="KW-0547">Nucleotide-binding</keyword>
<dbReference type="PROSITE" id="PS01076">
    <property type="entry name" value="ACETATE_KINASE_2"/>
    <property type="match status" value="1"/>
</dbReference>
<dbReference type="GO" id="GO:0006083">
    <property type="term" value="P:acetate metabolic process"/>
    <property type="evidence" value="ECO:0007669"/>
    <property type="project" value="TreeGrafter"/>
</dbReference>
<dbReference type="OrthoDB" id="9802453at2"/>
<dbReference type="HAMAP" id="MF_00020">
    <property type="entry name" value="Acetate_kinase"/>
    <property type="match status" value="1"/>
</dbReference>